<feature type="compositionally biased region" description="Polar residues" evidence="1">
    <location>
        <begin position="16"/>
        <end position="26"/>
    </location>
</feature>
<organism evidence="2 3">
    <name type="scientific">Favolaschia claudopus</name>
    <dbReference type="NCBI Taxonomy" id="2862362"/>
    <lineage>
        <taxon>Eukaryota</taxon>
        <taxon>Fungi</taxon>
        <taxon>Dikarya</taxon>
        <taxon>Basidiomycota</taxon>
        <taxon>Agaricomycotina</taxon>
        <taxon>Agaricomycetes</taxon>
        <taxon>Agaricomycetidae</taxon>
        <taxon>Agaricales</taxon>
        <taxon>Marasmiineae</taxon>
        <taxon>Mycenaceae</taxon>
        <taxon>Favolaschia</taxon>
    </lineage>
</organism>
<dbReference type="AlphaFoldDB" id="A0AAW0AUM7"/>
<evidence type="ECO:0000313" key="2">
    <source>
        <dbReference type="EMBL" id="KAK7016817.1"/>
    </source>
</evidence>
<evidence type="ECO:0000313" key="3">
    <source>
        <dbReference type="Proteomes" id="UP001362999"/>
    </source>
</evidence>
<protein>
    <submittedName>
        <fullName evidence="2">Uncharacterized protein</fullName>
    </submittedName>
</protein>
<comment type="caution">
    <text evidence="2">The sequence shown here is derived from an EMBL/GenBank/DDBJ whole genome shotgun (WGS) entry which is preliminary data.</text>
</comment>
<accession>A0AAW0AUM7</accession>
<feature type="region of interest" description="Disordered" evidence="1">
    <location>
        <begin position="12"/>
        <end position="42"/>
    </location>
</feature>
<keyword evidence="3" id="KW-1185">Reference proteome</keyword>
<dbReference type="EMBL" id="JAWWNJ010000049">
    <property type="protein sequence ID" value="KAK7016817.1"/>
    <property type="molecule type" value="Genomic_DNA"/>
</dbReference>
<dbReference type="Proteomes" id="UP001362999">
    <property type="component" value="Unassembled WGS sequence"/>
</dbReference>
<gene>
    <name evidence="2" type="ORF">R3P38DRAFT_2785220</name>
</gene>
<proteinExistence type="predicted"/>
<sequence length="337" mass="37925">MADTDHFGLCVKPSSPRCNQSQSSHRPQAPVLIKNPPEPRGDEEAVAAKQSNTCHTLHVHRLCLQPPSVYNSESLLYTTLTVLMDETLPLATGPSEHKTFLGGAFAAYQYQHQYQNPRRMRMVPRFFCDQESPECEVFSTTAAEHNFSMHLGINIEPELLWLGIACLSTRIYKNLCRVPTSTLYHAGVWDCDATANRCQRRRCTMAARASKIRSSPNAKCPGKDRESRNTGVALPPFQATLISVSASSPTCFNSTTGADEEVFFVAIRHPPSHPPSRRFERSMTPSPRVRATAFTLRIMVLLRIEDVDRLRAHTNSRALERRCANKMGFKVQRWGIR</sequence>
<reference evidence="2 3" key="1">
    <citation type="journal article" date="2024" name="J Genomics">
        <title>Draft genome sequencing and assembly of Favolaschia claudopus CIRM-BRFM 2984 isolated from oak limbs.</title>
        <authorList>
            <person name="Navarro D."/>
            <person name="Drula E."/>
            <person name="Chaduli D."/>
            <person name="Cazenave R."/>
            <person name="Ahrendt S."/>
            <person name="Wang J."/>
            <person name="Lipzen A."/>
            <person name="Daum C."/>
            <person name="Barry K."/>
            <person name="Grigoriev I.V."/>
            <person name="Favel A."/>
            <person name="Rosso M.N."/>
            <person name="Martin F."/>
        </authorList>
    </citation>
    <scope>NUCLEOTIDE SEQUENCE [LARGE SCALE GENOMIC DNA]</scope>
    <source>
        <strain evidence="2 3">CIRM-BRFM 2984</strain>
    </source>
</reference>
<name>A0AAW0AUM7_9AGAR</name>
<evidence type="ECO:0000256" key="1">
    <source>
        <dbReference type="SAM" id="MobiDB-lite"/>
    </source>
</evidence>